<name>A0A6J4LCG4_9CYAN</name>
<accession>A0A6J4LCG4</accession>
<dbReference type="EMBL" id="CADCTY010000618">
    <property type="protein sequence ID" value="CAA9328434.1"/>
    <property type="molecule type" value="Genomic_DNA"/>
</dbReference>
<reference evidence="1" key="1">
    <citation type="submission" date="2020-02" db="EMBL/GenBank/DDBJ databases">
        <authorList>
            <person name="Meier V. D."/>
        </authorList>
    </citation>
    <scope>NUCLEOTIDE SEQUENCE</scope>
    <source>
        <strain evidence="1">AVDCRST_MAG94</strain>
    </source>
</reference>
<sequence length="52" mass="5591">MLLGKANVEDASIPVDADLDRLSIDPTSLFTHWVVVRAIALSLGREARSLAS</sequence>
<dbReference type="AlphaFoldDB" id="A0A6J4LCG4"/>
<gene>
    <name evidence="1" type="ORF">AVDCRST_MAG94-1780</name>
</gene>
<protein>
    <submittedName>
        <fullName evidence="1">Uncharacterized protein</fullName>
    </submittedName>
</protein>
<evidence type="ECO:0000313" key="1">
    <source>
        <dbReference type="EMBL" id="CAA9328434.1"/>
    </source>
</evidence>
<organism evidence="1">
    <name type="scientific">uncultured Leptolyngbya sp</name>
    <dbReference type="NCBI Taxonomy" id="332963"/>
    <lineage>
        <taxon>Bacteria</taxon>
        <taxon>Bacillati</taxon>
        <taxon>Cyanobacteriota</taxon>
        <taxon>Cyanophyceae</taxon>
        <taxon>Leptolyngbyales</taxon>
        <taxon>Leptolyngbyaceae</taxon>
        <taxon>Leptolyngbya group</taxon>
        <taxon>Leptolyngbya</taxon>
        <taxon>environmental samples</taxon>
    </lineage>
</organism>
<proteinExistence type="predicted"/>